<dbReference type="EMBL" id="AY714863">
    <property type="protein sequence ID" value="AAU83958.1"/>
    <property type="molecule type" value="Genomic_DNA"/>
</dbReference>
<name>Q649G9_UNCAG</name>
<dbReference type="PANTHER" id="PTHR43801:SF1">
    <property type="entry name" value="POLYPRENYL SYNTHETASE"/>
    <property type="match status" value="1"/>
</dbReference>
<proteinExistence type="predicted"/>
<gene>
    <name evidence="2" type="ORF">GZ35A2_33</name>
</gene>
<reference evidence="2" key="2">
    <citation type="submission" date="2004-08" db="EMBL/GenBank/DDBJ databases">
        <authorList>
            <person name="Putnam N."/>
            <person name="Detter J.C."/>
            <person name="Richardson P.M."/>
            <person name="Rokhsar D."/>
        </authorList>
    </citation>
    <scope>NUCLEOTIDE SEQUENCE</scope>
</reference>
<dbReference type="AlphaFoldDB" id="Q649G9"/>
<dbReference type="PANTHER" id="PTHR43801">
    <property type="entry name" value="NUCLEOTIDE-BINDING PROTEIN-RELATED"/>
    <property type="match status" value="1"/>
</dbReference>
<sequence>MQNANIKMINLISSSTYVLIGEIFIIFVIAVLVLILTAVCLAIYKRGLFPRFTLSVLNLFYQPAKLFLGYFNINHIIVDEIGIALMNSLYKAAYGKTPMAKRILFLPQCLRNLECPAKISPQEGVICKECGRCGIAKIKRLCDEQGVDICIAPGGEFVKRATRDKKPLAAIGVACQHDLYETMRYVTSKGVPMIGVVLSKSGCVMTEVDWAEVKENLFYRGN</sequence>
<dbReference type="Pfam" id="PF01976">
    <property type="entry name" value="DUF116"/>
    <property type="match status" value="1"/>
</dbReference>
<evidence type="ECO:0008006" key="3">
    <source>
        <dbReference type="Google" id="ProtNLM"/>
    </source>
</evidence>
<dbReference type="InterPro" id="IPR002829">
    <property type="entry name" value="DUF116"/>
</dbReference>
<keyword evidence="1" id="KW-0812">Transmembrane</keyword>
<keyword evidence="1" id="KW-0472">Membrane</keyword>
<accession>Q649G9</accession>
<keyword evidence="1" id="KW-1133">Transmembrane helix</keyword>
<dbReference type="PIRSF" id="PIRSF006594">
    <property type="entry name" value="UCP006594"/>
    <property type="match status" value="1"/>
</dbReference>
<feature type="transmembrane region" description="Helical" evidence="1">
    <location>
        <begin position="17"/>
        <end position="44"/>
    </location>
</feature>
<protein>
    <recommendedName>
        <fullName evidence="3">DUF116 domain-containing protein</fullName>
    </recommendedName>
</protein>
<evidence type="ECO:0000313" key="2">
    <source>
        <dbReference type="EMBL" id="AAU83958.1"/>
    </source>
</evidence>
<organism evidence="2">
    <name type="scientific">Uncultured archaeon GZfos26G2</name>
    <dbReference type="NCBI Taxonomy" id="3386331"/>
    <lineage>
        <taxon>Archaea</taxon>
        <taxon>Methanobacteriati</taxon>
        <taxon>Methanobacteriota</taxon>
        <taxon>Stenosarchaea group</taxon>
        <taxon>Methanomicrobia</taxon>
        <taxon>Candidatus Methanophagales</taxon>
        <taxon>Candidatus Methanophagaceae</taxon>
        <taxon>Candidatus Methanophaga</taxon>
    </lineage>
</organism>
<reference evidence="2" key="1">
    <citation type="journal article" date="2004" name="Science">
        <title>Reverse methanogenesis: testing the hypothesis with environmental genomics.</title>
        <authorList>
            <person name="Hallam S.J."/>
            <person name="Putnam N."/>
            <person name="Preston C.M."/>
            <person name="Detter J.C."/>
            <person name="Rokhsar D."/>
            <person name="Richardson P.M."/>
            <person name="DeLong E.F."/>
        </authorList>
    </citation>
    <scope>NUCLEOTIDE SEQUENCE</scope>
</reference>
<evidence type="ECO:0000256" key="1">
    <source>
        <dbReference type="SAM" id="Phobius"/>
    </source>
</evidence>